<evidence type="ECO:0000313" key="1">
    <source>
        <dbReference type="EMBL" id="KAJ1350925.1"/>
    </source>
</evidence>
<reference evidence="1" key="1">
    <citation type="submission" date="2021-06" db="EMBL/GenBank/DDBJ databases">
        <title>Parelaphostrongylus tenuis whole genome reference sequence.</title>
        <authorList>
            <person name="Garwood T.J."/>
            <person name="Larsen P.A."/>
            <person name="Fountain-Jones N.M."/>
            <person name="Garbe J.R."/>
            <person name="Macchietto M.G."/>
            <person name="Kania S.A."/>
            <person name="Gerhold R.W."/>
            <person name="Richards J.E."/>
            <person name="Wolf T.M."/>
        </authorList>
    </citation>
    <scope>NUCLEOTIDE SEQUENCE</scope>
    <source>
        <strain evidence="1">MNPRO001-30</strain>
        <tissue evidence="1">Meninges</tissue>
    </source>
</reference>
<gene>
    <name evidence="1" type="ORF">KIN20_006845</name>
</gene>
<dbReference type="EMBL" id="JAHQIW010000967">
    <property type="protein sequence ID" value="KAJ1350925.1"/>
    <property type="molecule type" value="Genomic_DNA"/>
</dbReference>
<proteinExistence type="predicted"/>
<keyword evidence="2" id="KW-1185">Reference proteome</keyword>
<comment type="caution">
    <text evidence="1">The sequence shown here is derived from an EMBL/GenBank/DDBJ whole genome shotgun (WGS) entry which is preliminary data.</text>
</comment>
<organism evidence="1 2">
    <name type="scientific">Parelaphostrongylus tenuis</name>
    <name type="common">Meningeal worm</name>
    <dbReference type="NCBI Taxonomy" id="148309"/>
    <lineage>
        <taxon>Eukaryota</taxon>
        <taxon>Metazoa</taxon>
        <taxon>Ecdysozoa</taxon>
        <taxon>Nematoda</taxon>
        <taxon>Chromadorea</taxon>
        <taxon>Rhabditida</taxon>
        <taxon>Rhabditina</taxon>
        <taxon>Rhabditomorpha</taxon>
        <taxon>Strongyloidea</taxon>
        <taxon>Metastrongylidae</taxon>
        <taxon>Parelaphostrongylus</taxon>
    </lineage>
</organism>
<protein>
    <submittedName>
        <fullName evidence="1">Uncharacterized protein</fullName>
    </submittedName>
</protein>
<dbReference type="AlphaFoldDB" id="A0AAD5M2E1"/>
<accession>A0AAD5M2E1</accession>
<name>A0AAD5M2E1_PARTN</name>
<dbReference type="Proteomes" id="UP001196413">
    <property type="component" value="Unassembled WGS sequence"/>
</dbReference>
<sequence length="91" mass="10130">MYTSARWGSPGPKITPVPSLTLTISGSLSTTNVIMASWSRAMWQSVVNRAIPMLASGPFERHFFSAICYCRRKPKLAKCSLRIRDRLLAEG</sequence>
<feature type="non-terminal residue" evidence="1">
    <location>
        <position position="1"/>
    </location>
</feature>
<evidence type="ECO:0000313" key="2">
    <source>
        <dbReference type="Proteomes" id="UP001196413"/>
    </source>
</evidence>